<evidence type="ECO:0000256" key="1">
    <source>
        <dbReference type="SAM" id="Coils"/>
    </source>
</evidence>
<reference evidence="2" key="1">
    <citation type="submission" date="2014-11" db="EMBL/GenBank/DDBJ databases">
        <authorList>
            <person name="Otto D Thomas"/>
            <person name="Naeem Raeece"/>
        </authorList>
    </citation>
    <scope>NUCLEOTIDE SEQUENCE</scope>
</reference>
<name>A0A0G4IB20_9ALVE</name>
<accession>A0A0G4IB20</accession>
<gene>
    <name evidence="2" type="ORF">Cvel_12613</name>
</gene>
<feature type="coiled-coil region" evidence="1">
    <location>
        <begin position="89"/>
        <end position="116"/>
    </location>
</feature>
<protein>
    <submittedName>
        <fullName evidence="2">Uncharacterized protein</fullName>
    </submittedName>
</protein>
<keyword evidence="1" id="KW-0175">Coiled coil</keyword>
<evidence type="ECO:0000313" key="2">
    <source>
        <dbReference type="EMBL" id="CEM54235.1"/>
    </source>
</evidence>
<dbReference type="AlphaFoldDB" id="A0A0G4IB20"/>
<sequence length="120" mass="13867">MFRAGILSAQQDRLQASINNSKCLMDSLAEEEESFFSSALPDLLSLHKQYNSRKDEILKTQHQLRGRYSGLQSEILAMKLKAAEAAERVRSAYARFQEHRDEVAKLRKEKSDMEREETCE</sequence>
<dbReference type="VEuPathDB" id="CryptoDB:Cvel_12613"/>
<organism evidence="2">
    <name type="scientific">Chromera velia CCMP2878</name>
    <dbReference type="NCBI Taxonomy" id="1169474"/>
    <lineage>
        <taxon>Eukaryota</taxon>
        <taxon>Sar</taxon>
        <taxon>Alveolata</taxon>
        <taxon>Colpodellida</taxon>
        <taxon>Chromeraceae</taxon>
        <taxon>Chromera</taxon>
    </lineage>
</organism>
<proteinExistence type="predicted"/>
<dbReference type="EMBL" id="CDMZ01005768">
    <property type="protein sequence ID" value="CEM54235.1"/>
    <property type="molecule type" value="Genomic_DNA"/>
</dbReference>